<evidence type="ECO:0000313" key="7">
    <source>
        <dbReference type="Proteomes" id="UP000663829"/>
    </source>
</evidence>
<gene>
    <name evidence="5" type="ORF">GPM918_LOCUS19418</name>
    <name evidence="6" type="ORF">SRO942_LOCUS19417</name>
</gene>
<protein>
    <recommendedName>
        <fullName evidence="4">SecA family profile domain-containing protein</fullName>
    </recommendedName>
</protein>
<proteinExistence type="predicted"/>
<dbReference type="InterPro" id="IPR036770">
    <property type="entry name" value="Ankyrin_rpt-contain_sf"/>
</dbReference>
<dbReference type="AlphaFoldDB" id="A0A814Q446"/>
<dbReference type="PANTHER" id="PTHR30612">
    <property type="entry name" value="SECA INNER MEMBRANE COMPONENT OF SEC PROTEIN SECRETION SYSTEM"/>
    <property type="match status" value="1"/>
</dbReference>
<dbReference type="PROSITE" id="PS50297">
    <property type="entry name" value="ANK_REP_REGION"/>
    <property type="match status" value="1"/>
</dbReference>
<dbReference type="EMBL" id="CAJOBC010005886">
    <property type="protein sequence ID" value="CAF3879160.1"/>
    <property type="molecule type" value="Genomic_DNA"/>
</dbReference>
<dbReference type="Proteomes" id="UP000681722">
    <property type="component" value="Unassembled WGS sequence"/>
</dbReference>
<evidence type="ECO:0000256" key="2">
    <source>
        <dbReference type="ARBA" id="ARBA00023010"/>
    </source>
</evidence>
<feature type="repeat" description="ANK" evidence="3">
    <location>
        <begin position="145"/>
        <end position="177"/>
    </location>
</feature>
<keyword evidence="7" id="KW-1185">Reference proteome</keyword>
<dbReference type="PANTHER" id="PTHR30612:SF0">
    <property type="entry name" value="CHLOROPLAST PROTEIN-TRANSPORTING ATPASE"/>
    <property type="match status" value="1"/>
</dbReference>
<dbReference type="PROSITE" id="PS50088">
    <property type="entry name" value="ANK_REPEAT"/>
    <property type="match status" value="1"/>
</dbReference>
<feature type="domain" description="SecA family profile" evidence="4">
    <location>
        <begin position="357"/>
        <end position="1002"/>
    </location>
</feature>
<dbReference type="Pfam" id="PF12796">
    <property type="entry name" value="Ank_2"/>
    <property type="match status" value="1"/>
</dbReference>
<dbReference type="Gene3D" id="1.25.40.20">
    <property type="entry name" value="Ankyrin repeat-containing domain"/>
    <property type="match status" value="1"/>
</dbReference>
<evidence type="ECO:0000256" key="1">
    <source>
        <dbReference type="ARBA" id="ARBA00022927"/>
    </source>
</evidence>
<sequence>MNSEYSNQISVHLESTIDYYQDSLLKNRTFNYQNKMKEIRKILNYFIQILINKNSQIGDMTKLQLESIREFIEEKQNITEIIDHFLNFDTEFLKLSTIFQEKFPSDSEFHKNLGVALRKAVIEGNIIDVKVLLESNVDINEQGGGKRTALHWAVRGKHKHIISLLLEKGANTEIKDEKKQSSVDYAKEFKIDWNFLNKCQNRLFAMQKLNNFLTNLASLDINWYVEFKQIKNCDSSLFEKVGDKDIYKVLEIKKVEREAKDACPHYVLDAIIELLEIIKNIEIMNDTSVIEMIKLRGELIMAIGKSFNYFKDQIKYNSLEKFKEDCITPFRDVIKDNDSYKTFCEKLEKLDLYFLYNRKLKEITLDHALELFQEKNKTLINIKNIKEAFIKYEKLFLKYFSDIINGKVSIKCIVKETTKIASKSKFKTENIPTIIAGLSVVLSLTVSDLIEKRQGEFVLKEKYNEKYLLQPHCIQILGVLILLESDGNSNSFPSNHLAEILTGQGKSWALALLGGYFSLIGYKVTIGCYSEYLSRRDENDFKKNLEPFNFVNIVKYRTFETMCNERLSNTDSGKDLRSMISNILSEENLTPINIKENEKENSILLIDEVDVFFSHQFGQMYNPVSTIYNENISQFQQDIWENIMTNKSNEIQWDTFLEQRISNLITADKSLSYLYSANSLKNHLEEMIDDGTQIYKDINDKNILKDKYQIRDDEIYAKEPDGKYSSTTFYRYENSLYYLKLIYEKYGSFKQVNLNKNNFGYILIHCGKISYSELPKSFNGIFGVSGSLTNLSNGEESLLKYYNINKRSYYPSFFGQTKLKFNKNENFIIKDSKLNWSNTIVNNTREKLAENRSVLIFFKNEIILREFYKSYSGDFGAEVFFITHNKIYDGKKEKYYNDNDVNELIKDEYAGHYGKVTLLTKEFGRGVDFQSETKVNEKGGIHVIQTFFSKDIKEEIQIKGRTARKDELGSYELILYLEHLQQSEDEEETLKYVGITKDTTYDELDRQRKEKTNLFYDNKLEEIKINEQIHNRTLEFFRRAMTECNNNNRETFIREIIQLGK</sequence>
<dbReference type="GO" id="GO:0006886">
    <property type="term" value="P:intracellular protein transport"/>
    <property type="evidence" value="ECO:0007669"/>
    <property type="project" value="InterPro"/>
</dbReference>
<dbReference type="Gene3D" id="3.40.50.300">
    <property type="entry name" value="P-loop containing nucleotide triphosphate hydrolases"/>
    <property type="match status" value="2"/>
</dbReference>
<dbReference type="SUPFAM" id="SSF52540">
    <property type="entry name" value="P-loop containing nucleoside triphosphate hydrolases"/>
    <property type="match status" value="2"/>
</dbReference>
<reference evidence="5" key="1">
    <citation type="submission" date="2021-02" db="EMBL/GenBank/DDBJ databases">
        <authorList>
            <person name="Nowell W R."/>
        </authorList>
    </citation>
    <scope>NUCLEOTIDE SEQUENCE</scope>
</reference>
<keyword evidence="1" id="KW-0813">Transport</keyword>
<evidence type="ECO:0000313" key="6">
    <source>
        <dbReference type="EMBL" id="CAF3879160.1"/>
    </source>
</evidence>
<evidence type="ECO:0000313" key="5">
    <source>
        <dbReference type="EMBL" id="CAF1115119.1"/>
    </source>
</evidence>
<organism evidence="5 7">
    <name type="scientific">Didymodactylos carnosus</name>
    <dbReference type="NCBI Taxonomy" id="1234261"/>
    <lineage>
        <taxon>Eukaryota</taxon>
        <taxon>Metazoa</taxon>
        <taxon>Spiralia</taxon>
        <taxon>Gnathifera</taxon>
        <taxon>Rotifera</taxon>
        <taxon>Eurotatoria</taxon>
        <taxon>Bdelloidea</taxon>
        <taxon>Philodinida</taxon>
        <taxon>Philodinidae</taxon>
        <taxon>Didymodactylos</taxon>
    </lineage>
</organism>
<comment type="caution">
    <text evidence="5">The sequence shown here is derived from an EMBL/GenBank/DDBJ whole genome shotgun (WGS) entry which is preliminary data.</text>
</comment>
<name>A0A814Q446_9BILA</name>
<dbReference type="GO" id="GO:0005524">
    <property type="term" value="F:ATP binding"/>
    <property type="evidence" value="ECO:0007669"/>
    <property type="project" value="InterPro"/>
</dbReference>
<accession>A0A814Q446</accession>
<dbReference type="OrthoDB" id="7614088at2759"/>
<dbReference type="InterPro" id="IPR014018">
    <property type="entry name" value="SecA_motor_DEAD"/>
</dbReference>
<dbReference type="SMART" id="SM00248">
    <property type="entry name" value="ANK"/>
    <property type="match status" value="2"/>
</dbReference>
<keyword evidence="1" id="KW-0653">Protein transport</keyword>
<dbReference type="InterPro" id="IPR027417">
    <property type="entry name" value="P-loop_NTPase"/>
</dbReference>
<dbReference type="InterPro" id="IPR000185">
    <property type="entry name" value="SecA"/>
</dbReference>
<evidence type="ECO:0000259" key="4">
    <source>
        <dbReference type="PROSITE" id="PS51196"/>
    </source>
</evidence>
<dbReference type="EMBL" id="CAJNOQ010005885">
    <property type="protein sequence ID" value="CAF1115119.1"/>
    <property type="molecule type" value="Genomic_DNA"/>
</dbReference>
<dbReference type="InterPro" id="IPR002110">
    <property type="entry name" value="Ankyrin_rpt"/>
</dbReference>
<evidence type="ECO:0000256" key="3">
    <source>
        <dbReference type="PROSITE-ProRule" id="PRU00023"/>
    </source>
</evidence>
<dbReference type="PROSITE" id="PS51196">
    <property type="entry name" value="SECA_MOTOR_DEAD"/>
    <property type="match status" value="1"/>
</dbReference>
<keyword evidence="2" id="KW-0811">Translocation</keyword>
<dbReference type="Proteomes" id="UP000663829">
    <property type="component" value="Unassembled WGS sequence"/>
</dbReference>
<dbReference type="GO" id="GO:0006605">
    <property type="term" value="P:protein targeting"/>
    <property type="evidence" value="ECO:0007669"/>
    <property type="project" value="InterPro"/>
</dbReference>
<dbReference type="SUPFAM" id="SSF48403">
    <property type="entry name" value="Ankyrin repeat"/>
    <property type="match status" value="1"/>
</dbReference>
<keyword evidence="3" id="KW-0040">ANK repeat</keyword>